<accession>A0A8B3S3Q2</accession>
<dbReference type="InterPro" id="IPR002637">
    <property type="entry name" value="RdgB/HAM1"/>
</dbReference>
<dbReference type="Proteomes" id="UP000291831">
    <property type="component" value="Unassembled WGS sequence"/>
</dbReference>
<evidence type="ECO:0000256" key="11">
    <source>
        <dbReference type="RuleBase" id="RU003781"/>
    </source>
</evidence>
<evidence type="ECO:0000256" key="1">
    <source>
        <dbReference type="ARBA" id="ARBA00008023"/>
    </source>
</evidence>
<dbReference type="InterPro" id="IPR029001">
    <property type="entry name" value="ITPase-like_fam"/>
</dbReference>
<dbReference type="GO" id="GO:0017111">
    <property type="term" value="F:ribonucleoside triphosphate phosphatase activity"/>
    <property type="evidence" value="ECO:0007669"/>
    <property type="project" value="InterPro"/>
</dbReference>
<evidence type="ECO:0000256" key="10">
    <source>
        <dbReference type="HAMAP-Rule" id="MF_01405"/>
    </source>
</evidence>
<dbReference type="GO" id="GO:0046872">
    <property type="term" value="F:metal ion binding"/>
    <property type="evidence" value="ECO:0007669"/>
    <property type="project" value="UniProtKB-KW"/>
</dbReference>
<dbReference type="PANTHER" id="PTHR11067:SF9">
    <property type="entry name" value="INOSINE TRIPHOSPHATE PYROPHOSPHATASE"/>
    <property type="match status" value="1"/>
</dbReference>
<comment type="cofactor">
    <cofactor evidence="10">
        <name>Mg(2+)</name>
        <dbReference type="ChEBI" id="CHEBI:18420"/>
    </cofactor>
    <text evidence="10">Binds 1 Mg(2+) ion per subunit.</text>
</comment>
<dbReference type="HAMAP" id="MF_01405">
    <property type="entry name" value="Non_canon_purine_NTPase"/>
    <property type="match status" value="1"/>
</dbReference>
<keyword evidence="5 10" id="KW-0378">Hydrolase</keyword>
<dbReference type="EMBL" id="RPGO01000004">
    <property type="protein sequence ID" value="RZB32894.1"/>
    <property type="molecule type" value="Genomic_DNA"/>
</dbReference>
<feature type="binding site" evidence="10">
    <location>
        <begin position="167"/>
        <end position="168"/>
    </location>
    <ligand>
        <name>substrate</name>
    </ligand>
</feature>
<dbReference type="GO" id="GO:0009146">
    <property type="term" value="P:purine nucleoside triphosphate catabolic process"/>
    <property type="evidence" value="ECO:0007669"/>
    <property type="project" value="UniProtKB-UniRule"/>
</dbReference>
<comment type="subunit">
    <text evidence="2 10">Homodimer.</text>
</comment>
<comment type="catalytic activity">
    <reaction evidence="10">
        <text>ITP + H2O = IMP + diphosphate + H(+)</text>
        <dbReference type="Rhea" id="RHEA:29399"/>
        <dbReference type="ChEBI" id="CHEBI:15377"/>
        <dbReference type="ChEBI" id="CHEBI:15378"/>
        <dbReference type="ChEBI" id="CHEBI:33019"/>
        <dbReference type="ChEBI" id="CHEBI:58053"/>
        <dbReference type="ChEBI" id="CHEBI:61402"/>
        <dbReference type="EC" id="3.6.1.66"/>
    </reaction>
</comment>
<dbReference type="PANTHER" id="PTHR11067">
    <property type="entry name" value="INOSINE TRIPHOSPHATE PYROPHOSPHATASE/HAM1 PROTEIN"/>
    <property type="match status" value="1"/>
</dbReference>
<dbReference type="InterPro" id="IPR020922">
    <property type="entry name" value="dITP/XTP_pyrophosphatase"/>
</dbReference>
<keyword evidence="4 10" id="KW-0547">Nucleotide-binding</keyword>
<feature type="active site" description="Proton acceptor" evidence="10">
    <location>
        <position position="65"/>
    </location>
</feature>
<dbReference type="GO" id="GO:0036222">
    <property type="term" value="F:XTP diphosphatase activity"/>
    <property type="evidence" value="ECO:0007669"/>
    <property type="project" value="UniProtKB-UniRule"/>
</dbReference>
<dbReference type="GO" id="GO:0005737">
    <property type="term" value="C:cytoplasm"/>
    <property type="evidence" value="ECO:0007669"/>
    <property type="project" value="TreeGrafter"/>
</dbReference>
<dbReference type="SUPFAM" id="SSF52972">
    <property type="entry name" value="ITPase-like"/>
    <property type="match status" value="1"/>
</dbReference>
<dbReference type="FunFam" id="3.90.950.10:FF:000001">
    <property type="entry name" value="dITP/XTP pyrophosphatase"/>
    <property type="match status" value="1"/>
</dbReference>
<comment type="function">
    <text evidence="10">Pyrophosphatase that catalyzes the hydrolysis of nucleoside triphosphates to their monophosphate derivatives, with a high preference for the non-canonical purine nucleotides XTP (xanthosine triphosphate), dITP (deoxyinosine triphosphate) and ITP. Seems to function as a house-cleaning enzyme that removes non-canonical purine nucleotides from the nucleotide pool, thus preventing their incorporation into DNA/RNA and avoiding chromosomal lesions.</text>
</comment>
<evidence type="ECO:0000256" key="4">
    <source>
        <dbReference type="ARBA" id="ARBA00022741"/>
    </source>
</evidence>
<comment type="catalytic activity">
    <reaction evidence="8 10">
        <text>dITP + H2O = dIMP + diphosphate + H(+)</text>
        <dbReference type="Rhea" id="RHEA:28342"/>
        <dbReference type="ChEBI" id="CHEBI:15377"/>
        <dbReference type="ChEBI" id="CHEBI:15378"/>
        <dbReference type="ChEBI" id="CHEBI:33019"/>
        <dbReference type="ChEBI" id="CHEBI:61194"/>
        <dbReference type="ChEBI" id="CHEBI:61382"/>
        <dbReference type="EC" id="3.6.1.66"/>
    </reaction>
</comment>
<proteinExistence type="inferred from homology"/>
<dbReference type="Gene3D" id="3.90.950.10">
    <property type="match status" value="1"/>
</dbReference>
<keyword evidence="7 10" id="KW-0546">Nucleotide metabolism</keyword>
<dbReference type="GO" id="GO:0000166">
    <property type="term" value="F:nucleotide binding"/>
    <property type="evidence" value="ECO:0007669"/>
    <property type="project" value="UniProtKB-KW"/>
</dbReference>
<feature type="binding site" evidence="10">
    <location>
        <position position="162"/>
    </location>
    <ligand>
        <name>substrate</name>
    </ligand>
</feature>
<gene>
    <name evidence="12" type="ORF">AEth_00240</name>
</gene>
<dbReference type="GO" id="GO:0035870">
    <property type="term" value="F:dITP diphosphatase activity"/>
    <property type="evidence" value="ECO:0007669"/>
    <property type="project" value="UniProtKB-UniRule"/>
</dbReference>
<evidence type="ECO:0000256" key="9">
    <source>
        <dbReference type="ARBA" id="ARBA00052017"/>
    </source>
</evidence>
<evidence type="ECO:0000256" key="5">
    <source>
        <dbReference type="ARBA" id="ARBA00022801"/>
    </source>
</evidence>
<evidence type="ECO:0000256" key="8">
    <source>
        <dbReference type="ARBA" id="ARBA00051875"/>
    </source>
</evidence>
<feature type="binding site" evidence="10">
    <location>
        <position position="65"/>
    </location>
    <ligand>
        <name>Mg(2+)</name>
        <dbReference type="ChEBI" id="CHEBI:18420"/>
    </ligand>
</feature>
<protein>
    <recommendedName>
        <fullName evidence="10">dITP/XTP pyrophosphatase</fullName>
        <ecNumber evidence="10">3.6.1.66</ecNumber>
    </recommendedName>
    <alternativeName>
        <fullName evidence="10">Non-canonical purine NTP pyrophosphatase</fullName>
    </alternativeName>
    <alternativeName>
        <fullName evidence="10">Non-standard purine NTP pyrophosphatase</fullName>
    </alternativeName>
    <alternativeName>
        <fullName evidence="10">Nucleoside-triphosphate diphosphatase</fullName>
    </alternativeName>
    <alternativeName>
        <fullName evidence="10">Nucleoside-triphosphate pyrophosphatase</fullName>
        <shortName evidence="10">NTPase</shortName>
    </alternativeName>
</protein>
<name>A0A8B3S3Q2_9EURY</name>
<feature type="binding site" evidence="10">
    <location>
        <position position="66"/>
    </location>
    <ligand>
        <name>substrate</name>
    </ligand>
</feature>
<dbReference type="EC" id="3.6.1.66" evidence="10"/>
<dbReference type="GO" id="GO:0009117">
    <property type="term" value="P:nucleotide metabolic process"/>
    <property type="evidence" value="ECO:0007669"/>
    <property type="project" value="UniProtKB-KW"/>
</dbReference>
<dbReference type="AlphaFoldDB" id="A0A8B3S3Q2"/>
<evidence type="ECO:0000256" key="6">
    <source>
        <dbReference type="ARBA" id="ARBA00022842"/>
    </source>
</evidence>
<organism evidence="12 13">
    <name type="scientific">Candidatus Argoarchaeum ethanivorans</name>
    <dbReference type="NCBI Taxonomy" id="2608793"/>
    <lineage>
        <taxon>Archaea</taxon>
        <taxon>Methanobacteriati</taxon>
        <taxon>Methanobacteriota</taxon>
        <taxon>Stenosarchaea group</taxon>
        <taxon>Methanomicrobia</taxon>
        <taxon>Methanosarcinales</taxon>
        <taxon>Methanosarcinales incertae sedis</taxon>
        <taxon>GOM Arc I cluster</taxon>
        <taxon>Candidatus Argoarchaeum</taxon>
    </lineage>
</organism>
<comment type="catalytic activity">
    <reaction evidence="9 10">
        <text>XTP + H2O = XMP + diphosphate + H(+)</text>
        <dbReference type="Rhea" id="RHEA:28610"/>
        <dbReference type="ChEBI" id="CHEBI:15377"/>
        <dbReference type="ChEBI" id="CHEBI:15378"/>
        <dbReference type="ChEBI" id="CHEBI:33019"/>
        <dbReference type="ChEBI" id="CHEBI:57464"/>
        <dbReference type="ChEBI" id="CHEBI:61314"/>
        <dbReference type="EC" id="3.6.1.66"/>
    </reaction>
</comment>
<comment type="similarity">
    <text evidence="1 10 11">Belongs to the HAM1 NTPase family.</text>
</comment>
<evidence type="ECO:0000256" key="7">
    <source>
        <dbReference type="ARBA" id="ARBA00023080"/>
    </source>
</evidence>
<evidence type="ECO:0000256" key="2">
    <source>
        <dbReference type="ARBA" id="ARBA00011738"/>
    </source>
</evidence>
<feature type="binding site" evidence="10">
    <location>
        <position position="36"/>
    </location>
    <ligand>
        <name>Mg(2+)</name>
        <dbReference type="ChEBI" id="CHEBI:18420"/>
    </ligand>
</feature>
<dbReference type="CDD" id="cd00515">
    <property type="entry name" value="HAM1"/>
    <property type="match status" value="1"/>
</dbReference>
<dbReference type="NCBIfam" id="TIGR00042">
    <property type="entry name" value="RdgB/HAM1 family non-canonical purine NTP pyrophosphatase"/>
    <property type="match status" value="1"/>
</dbReference>
<feature type="binding site" evidence="10">
    <location>
        <begin position="7"/>
        <end position="12"/>
    </location>
    <ligand>
        <name>substrate</name>
    </ligand>
</feature>
<evidence type="ECO:0000313" key="13">
    <source>
        <dbReference type="Proteomes" id="UP000291831"/>
    </source>
</evidence>
<keyword evidence="3 10" id="KW-0479">Metal-binding</keyword>
<dbReference type="Pfam" id="PF01725">
    <property type="entry name" value="Ham1p_like"/>
    <property type="match status" value="1"/>
</dbReference>
<evidence type="ECO:0000313" key="12">
    <source>
        <dbReference type="EMBL" id="RZB32894.1"/>
    </source>
</evidence>
<dbReference type="GO" id="GO:0036220">
    <property type="term" value="F:ITP diphosphatase activity"/>
    <property type="evidence" value="ECO:0007669"/>
    <property type="project" value="UniProtKB-UniRule"/>
</dbReference>
<feature type="binding site" evidence="10">
    <location>
        <begin position="141"/>
        <end position="144"/>
    </location>
    <ligand>
        <name>substrate</name>
    </ligand>
</feature>
<reference evidence="13" key="1">
    <citation type="submission" date="2019-01" db="EMBL/GenBank/DDBJ databases">
        <title>Anaerobic oxidation of ethane by archaea from a marine hydrocarbon seep.</title>
        <authorList>
            <person name="Musat F."/>
        </authorList>
    </citation>
    <scope>NUCLEOTIDE SEQUENCE [LARGE SCALE GENOMIC DNA]</scope>
</reference>
<keyword evidence="6 10" id="KW-0460">Magnesium</keyword>
<evidence type="ECO:0000256" key="3">
    <source>
        <dbReference type="ARBA" id="ARBA00022723"/>
    </source>
</evidence>
<dbReference type="NCBIfam" id="NF011396">
    <property type="entry name" value="PRK14821.1"/>
    <property type="match status" value="1"/>
</dbReference>
<comment type="caution">
    <text evidence="12">The sequence shown here is derived from an EMBL/GenBank/DDBJ whole genome shotgun (WGS) entry which is preliminary data.</text>
</comment>
<sequence length="181" mass="20534">MHIVFATGNKHKVEEAQHILLKKDITLTQINCGYPEIQADELEEIAVYGAKWAAGYVKQPVIVDDSGIFIEALNGFPGPYSAYVQYTLGNKRILKLMENEKNRRAIVKSVICYCKPDEEPTTFPGLIKGTITHSERGTHGFGFDPIFKVNNKTLAEMTIEEKNTISHRTKALQKFAEWYNR</sequence>